<evidence type="ECO:0000313" key="3">
    <source>
        <dbReference type="Proteomes" id="UP000268016"/>
    </source>
</evidence>
<dbReference type="SMART" id="SM00603">
    <property type="entry name" value="LCCL"/>
    <property type="match status" value="2"/>
</dbReference>
<evidence type="ECO:0000259" key="1">
    <source>
        <dbReference type="PROSITE" id="PS50820"/>
    </source>
</evidence>
<dbReference type="AlphaFoldDB" id="A0A3N2RAB7"/>
<feature type="domain" description="LCCL" evidence="1">
    <location>
        <begin position="61"/>
        <end position="133"/>
    </location>
</feature>
<dbReference type="OrthoDB" id="9814546at2"/>
<gene>
    <name evidence="2" type="ORF">EAT49_02585</name>
</gene>
<feature type="domain" description="LCCL" evidence="1">
    <location>
        <begin position="160"/>
        <end position="231"/>
    </location>
</feature>
<proteinExistence type="predicted"/>
<evidence type="ECO:0000313" key="2">
    <source>
        <dbReference type="EMBL" id="ROU04296.1"/>
    </source>
</evidence>
<comment type="caution">
    <text evidence="2">The sequence shown here is derived from an EMBL/GenBank/DDBJ whole genome shotgun (WGS) entry which is preliminary data.</text>
</comment>
<dbReference type="InterPro" id="IPR051957">
    <property type="entry name" value="CRISP-LCCL_domain"/>
</dbReference>
<dbReference type="Proteomes" id="UP000268016">
    <property type="component" value="Unassembled WGS sequence"/>
</dbReference>
<reference evidence="2 3" key="1">
    <citation type="submission" date="2018-10" db="EMBL/GenBank/DDBJ databases">
        <title>Histidinibacterium lentulum gen. nov., sp. nov., a marine bacterium from the culture broth of Picochlorum sp. 122.</title>
        <authorList>
            <person name="Wang G."/>
        </authorList>
    </citation>
    <scope>NUCLEOTIDE SEQUENCE [LARGE SCALE GENOMIC DNA]</scope>
    <source>
        <strain evidence="2 3">B17</strain>
    </source>
</reference>
<dbReference type="EMBL" id="RDRB01000001">
    <property type="protein sequence ID" value="ROU04296.1"/>
    <property type="molecule type" value="Genomic_DNA"/>
</dbReference>
<dbReference type="PROSITE" id="PS50820">
    <property type="entry name" value="LCCL"/>
    <property type="match status" value="2"/>
</dbReference>
<accession>A0A3N2RAB7</accession>
<organism evidence="2 3">
    <name type="scientific">Histidinibacterium lentulum</name>
    <dbReference type="NCBI Taxonomy" id="2480588"/>
    <lineage>
        <taxon>Bacteria</taxon>
        <taxon>Pseudomonadati</taxon>
        <taxon>Pseudomonadota</taxon>
        <taxon>Alphaproteobacteria</taxon>
        <taxon>Rhodobacterales</taxon>
        <taxon>Paracoccaceae</taxon>
        <taxon>Histidinibacterium</taxon>
    </lineage>
</organism>
<keyword evidence="3" id="KW-1185">Reference proteome</keyword>
<dbReference type="InterPro" id="IPR004043">
    <property type="entry name" value="LCCL"/>
</dbReference>
<dbReference type="SUPFAM" id="SSF69848">
    <property type="entry name" value="LCCL domain"/>
    <property type="match status" value="2"/>
</dbReference>
<protein>
    <recommendedName>
        <fullName evidence="1">LCCL domain-containing protein</fullName>
    </recommendedName>
</protein>
<dbReference type="Gene3D" id="2.170.130.20">
    <property type="entry name" value="LCCL-like domain"/>
    <property type="match status" value="2"/>
</dbReference>
<dbReference type="PANTHER" id="PTHR31331:SF1">
    <property type="entry name" value="CYSTEINE RICH SECRETORY PROTEIN LCCL DOMAIN CONTAINING 2"/>
    <property type="match status" value="1"/>
</dbReference>
<dbReference type="InterPro" id="IPR036609">
    <property type="entry name" value="LCCL_sf"/>
</dbReference>
<dbReference type="PANTHER" id="PTHR31331">
    <property type="entry name" value="LCCL DOMAIN PROTEIN (AFU_ORTHOLOGUE AFUA_5G08630)"/>
    <property type="match status" value="1"/>
</dbReference>
<name>A0A3N2RAB7_9RHOB</name>
<sequence>MPSRAILRPAASGGMDSMDAQFWGRAAGIPALAALALTGAAALAQESCPGRYPANTESHTCVCGTGDVSGTVWGSGPYTADSALCAAAAHAGAFDPDTGGEITARLAPGEASYSGSEQNGVTTRNWGAYSSSIIFDVAVTIPAGLEMCGAYPVSVPEYACGCAAGEAFGAVWGSGPYTADSDVCAAARHAGVIGTGGGPVMAMAFPGLLQYLGSTRNGVESMDWGTDALSFVFDANR</sequence>
<dbReference type="Pfam" id="PF03815">
    <property type="entry name" value="LCCL"/>
    <property type="match status" value="2"/>
</dbReference>